<dbReference type="EMBL" id="BARS01005794">
    <property type="protein sequence ID" value="GAF78786.1"/>
    <property type="molecule type" value="Genomic_DNA"/>
</dbReference>
<dbReference type="Pfam" id="PF09643">
    <property type="entry name" value="YopX"/>
    <property type="match status" value="1"/>
</dbReference>
<dbReference type="InterPro" id="IPR019096">
    <property type="entry name" value="YopX_protein"/>
</dbReference>
<dbReference type="AlphaFoldDB" id="X0SUG1"/>
<protein>
    <recommendedName>
        <fullName evidence="1">YopX protein domain-containing protein</fullName>
    </recommendedName>
</protein>
<dbReference type="SUPFAM" id="SSF159006">
    <property type="entry name" value="YopX-like"/>
    <property type="match status" value="1"/>
</dbReference>
<feature type="domain" description="YopX protein" evidence="1">
    <location>
        <begin position="5"/>
        <end position="112"/>
    </location>
</feature>
<dbReference type="InterPro" id="IPR023385">
    <property type="entry name" value="YopX-like_C"/>
</dbReference>
<reference evidence="2" key="1">
    <citation type="journal article" date="2014" name="Front. Microbiol.">
        <title>High frequency of phylogenetically diverse reductive dehalogenase-homologous genes in deep subseafloor sedimentary metagenomes.</title>
        <authorList>
            <person name="Kawai M."/>
            <person name="Futagami T."/>
            <person name="Toyoda A."/>
            <person name="Takaki Y."/>
            <person name="Nishi S."/>
            <person name="Hori S."/>
            <person name="Arai W."/>
            <person name="Tsubouchi T."/>
            <person name="Morono Y."/>
            <person name="Uchiyama I."/>
            <person name="Ito T."/>
            <person name="Fujiyama A."/>
            <person name="Inagaki F."/>
            <person name="Takami H."/>
        </authorList>
    </citation>
    <scope>NUCLEOTIDE SEQUENCE</scope>
    <source>
        <strain evidence="2">Expedition CK06-06</strain>
    </source>
</reference>
<accession>X0SUG1</accession>
<name>X0SUG1_9ZZZZ</name>
<dbReference type="Gene3D" id="2.30.30.290">
    <property type="entry name" value="YopX-like domains"/>
    <property type="match status" value="1"/>
</dbReference>
<evidence type="ECO:0000259" key="1">
    <source>
        <dbReference type="Pfam" id="PF09643"/>
    </source>
</evidence>
<proteinExistence type="predicted"/>
<comment type="caution">
    <text evidence="2">The sequence shown here is derived from an EMBL/GenBank/DDBJ whole genome shotgun (WGS) entry which is preliminary data.</text>
</comment>
<gene>
    <name evidence="2" type="ORF">S01H1_11364</name>
</gene>
<sequence length="112" mass="13209">MRDIKFRAWDVIMKIMLTHGDSRVHGHVTNQYLLTQYADCLMQYTGLKDKNGKEIYEGDIIHRHMNVHFAVRWDNNTWNAYPKDDDQGIYLSASQFIECEIVGNVFENKDLL</sequence>
<organism evidence="2">
    <name type="scientific">marine sediment metagenome</name>
    <dbReference type="NCBI Taxonomy" id="412755"/>
    <lineage>
        <taxon>unclassified sequences</taxon>
        <taxon>metagenomes</taxon>
        <taxon>ecological metagenomes</taxon>
    </lineage>
</organism>
<evidence type="ECO:0000313" key="2">
    <source>
        <dbReference type="EMBL" id="GAF78786.1"/>
    </source>
</evidence>